<dbReference type="PANTHER" id="PTHR25952:SF255">
    <property type="entry name" value="LINE-1 RETROTRANSPOSABLE ELEMENT ORF2 PROTEIN"/>
    <property type="match status" value="1"/>
</dbReference>
<evidence type="ECO:0000313" key="1">
    <source>
        <dbReference type="Ensembl" id="ENSSSCP00030039009.1"/>
    </source>
</evidence>
<dbReference type="PANTHER" id="PTHR25952">
    <property type="entry name" value="ENDO/EXONUCLEASE/PHOSPHATASE DOMAIN-CONTAINING PROTEIN"/>
    <property type="match status" value="1"/>
</dbReference>
<proteinExistence type="predicted"/>
<protein>
    <submittedName>
        <fullName evidence="1">Uncharacterized protein</fullName>
    </submittedName>
</protein>
<dbReference type="Proteomes" id="UP000694570">
    <property type="component" value="Unplaced"/>
</dbReference>
<name>A0A8D1CER1_PIG</name>
<dbReference type="Ensembl" id="ENSSSCT00030084748.1">
    <property type="protein sequence ID" value="ENSSSCP00030039009.1"/>
    <property type="gene ID" value="ENSSSCG00030060684.1"/>
</dbReference>
<reference evidence="1" key="1">
    <citation type="submission" date="2025-08" db="UniProtKB">
        <authorList>
            <consortium name="Ensembl"/>
        </authorList>
    </citation>
    <scope>IDENTIFICATION</scope>
</reference>
<sequence length="167" mass="19784">MEDIPCSWVGIINIVKMAILPKAIYAFNAIPIKLPMTFFTELEQTTQKHIWNHKRSRIARAILRNKNQAEGITLPDSRQHYRATVIKTAWYWQQNRHIDQWNRIENPETNPDIYGPLIFDKGGKNTKWEKDSLFSKHCWETWTAACKAMKLEHFTPFTKINSKWLKD</sequence>
<organism evidence="1 2">
    <name type="scientific">Sus scrofa</name>
    <name type="common">Pig</name>
    <dbReference type="NCBI Taxonomy" id="9823"/>
    <lineage>
        <taxon>Eukaryota</taxon>
        <taxon>Metazoa</taxon>
        <taxon>Chordata</taxon>
        <taxon>Craniata</taxon>
        <taxon>Vertebrata</taxon>
        <taxon>Euteleostomi</taxon>
        <taxon>Mammalia</taxon>
        <taxon>Eutheria</taxon>
        <taxon>Laurasiatheria</taxon>
        <taxon>Artiodactyla</taxon>
        <taxon>Suina</taxon>
        <taxon>Suidae</taxon>
        <taxon>Sus</taxon>
    </lineage>
</organism>
<dbReference type="AlphaFoldDB" id="A0A8D1CER1"/>
<evidence type="ECO:0000313" key="2">
    <source>
        <dbReference type="Proteomes" id="UP000694570"/>
    </source>
</evidence>
<accession>A0A8D1CER1</accession>
<dbReference type="InterPro" id="IPR053179">
    <property type="entry name" value="LINE-1_ORF2_RT/EN"/>
</dbReference>